<organism evidence="1 2">
    <name type="scientific">Aspergillus granulosus</name>
    <dbReference type="NCBI Taxonomy" id="176169"/>
    <lineage>
        <taxon>Eukaryota</taxon>
        <taxon>Fungi</taxon>
        <taxon>Dikarya</taxon>
        <taxon>Ascomycota</taxon>
        <taxon>Pezizomycotina</taxon>
        <taxon>Eurotiomycetes</taxon>
        <taxon>Eurotiomycetidae</taxon>
        <taxon>Eurotiales</taxon>
        <taxon>Aspergillaceae</taxon>
        <taxon>Aspergillus</taxon>
        <taxon>Aspergillus subgen. Nidulantes</taxon>
    </lineage>
</organism>
<protein>
    <submittedName>
        <fullName evidence="1">Uncharacterized protein</fullName>
    </submittedName>
</protein>
<dbReference type="EMBL" id="JBFXLT010000208">
    <property type="protein sequence ID" value="KAL2802107.1"/>
    <property type="molecule type" value="Genomic_DNA"/>
</dbReference>
<keyword evidence="2" id="KW-1185">Reference proteome</keyword>
<name>A0ABR4GSU2_9EURO</name>
<proteinExistence type="predicted"/>
<comment type="caution">
    <text evidence="1">The sequence shown here is derived from an EMBL/GenBank/DDBJ whole genome shotgun (WGS) entry which is preliminary data.</text>
</comment>
<dbReference type="Proteomes" id="UP001610334">
    <property type="component" value="Unassembled WGS sequence"/>
</dbReference>
<accession>A0ABR4GSU2</accession>
<sequence length="118" mass="13072">MDTMDGLVAFLEKAKWEKRGKDTSICVDENLESELGKLTSRLPGLKGHDLQAWKTTRGARILKTAAFLIPIRIIEGLPRVENGPELTPGSEPFYFQDEIVISGSLYYVLALPPEPKSG</sequence>
<evidence type="ECO:0000313" key="1">
    <source>
        <dbReference type="EMBL" id="KAL2802107.1"/>
    </source>
</evidence>
<gene>
    <name evidence="1" type="ORF">BJX63DRAFT_415851</name>
</gene>
<reference evidence="1 2" key="1">
    <citation type="submission" date="2024-07" db="EMBL/GenBank/DDBJ databases">
        <title>Section-level genome sequencing and comparative genomics of Aspergillus sections Usti and Cavernicolus.</title>
        <authorList>
            <consortium name="Lawrence Berkeley National Laboratory"/>
            <person name="Nybo J.L."/>
            <person name="Vesth T.C."/>
            <person name="Theobald S."/>
            <person name="Frisvad J.C."/>
            <person name="Larsen T.O."/>
            <person name="Kjaerboelling I."/>
            <person name="Rothschild-Mancinelli K."/>
            <person name="Lyhne E.K."/>
            <person name="Kogle M.E."/>
            <person name="Barry K."/>
            <person name="Clum A."/>
            <person name="Na H."/>
            <person name="Ledsgaard L."/>
            <person name="Lin J."/>
            <person name="Lipzen A."/>
            <person name="Kuo A."/>
            <person name="Riley R."/>
            <person name="Mondo S."/>
            <person name="Labutti K."/>
            <person name="Haridas S."/>
            <person name="Pangalinan J."/>
            <person name="Salamov A.A."/>
            <person name="Simmons B.A."/>
            <person name="Magnuson J.K."/>
            <person name="Chen J."/>
            <person name="Drula E."/>
            <person name="Henrissat B."/>
            <person name="Wiebenga A."/>
            <person name="Lubbers R.J."/>
            <person name="Gomes A.C."/>
            <person name="Makela M.R."/>
            <person name="Stajich J."/>
            <person name="Grigoriev I.V."/>
            <person name="Mortensen U.H."/>
            <person name="De Vries R.P."/>
            <person name="Baker S.E."/>
            <person name="Andersen M.R."/>
        </authorList>
    </citation>
    <scope>NUCLEOTIDE SEQUENCE [LARGE SCALE GENOMIC DNA]</scope>
    <source>
        <strain evidence="1 2">CBS 588.65</strain>
    </source>
</reference>
<evidence type="ECO:0000313" key="2">
    <source>
        <dbReference type="Proteomes" id="UP001610334"/>
    </source>
</evidence>